<keyword evidence="12" id="KW-1185">Reference proteome</keyword>
<dbReference type="AlphaFoldDB" id="A0A0A8B3W7"/>
<proteinExistence type="inferred from homology"/>
<dbReference type="PANTHER" id="PTHR11693:SF22">
    <property type="entry name" value="ATP SYNTHASE SUBUNIT GAMMA, MITOCHONDRIAL"/>
    <property type="match status" value="1"/>
</dbReference>
<dbReference type="PRINTS" id="PR00126">
    <property type="entry name" value="ATPASEGAMMA"/>
</dbReference>
<evidence type="ECO:0000256" key="3">
    <source>
        <dbReference type="ARBA" id="ARBA00007681"/>
    </source>
</evidence>
<protein>
    <recommendedName>
        <fullName evidence="10">ATP synthase gamma chain</fullName>
    </recommendedName>
    <alternativeName>
        <fullName evidence="10">ATP synthase F1 sector gamma subunit</fullName>
    </alternativeName>
    <alternativeName>
        <fullName evidence="10">F-ATPase gamma subunit</fullName>
    </alternativeName>
</protein>
<evidence type="ECO:0000256" key="4">
    <source>
        <dbReference type="ARBA" id="ARBA00022448"/>
    </source>
</evidence>
<dbReference type="Gene3D" id="1.10.287.80">
    <property type="entry name" value="ATP synthase, gamma subunit, helix hairpin domain"/>
    <property type="match status" value="2"/>
</dbReference>
<dbReference type="Gene3D" id="3.40.1380.10">
    <property type="match status" value="1"/>
</dbReference>
<evidence type="ECO:0000256" key="8">
    <source>
        <dbReference type="ARBA" id="ARBA00023196"/>
    </source>
</evidence>
<dbReference type="KEGG" id="cbac:JI75_01290"/>
<dbReference type="SUPFAM" id="SSF52943">
    <property type="entry name" value="ATP synthase (F1-ATPase), gamma subunit"/>
    <property type="match status" value="1"/>
</dbReference>
<dbReference type="Proteomes" id="UP000031121">
    <property type="component" value="Chromosome"/>
</dbReference>
<keyword evidence="7 10" id="KW-0472">Membrane</keyword>
<evidence type="ECO:0000256" key="10">
    <source>
        <dbReference type="HAMAP-Rule" id="MF_00815"/>
    </source>
</evidence>
<name>A0A0A8B3W7_9ACTN</name>
<dbReference type="RefSeq" id="WP_039688131.1">
    <property type="nucleotide sequence ID" value="NZ_CP009302.1"/>
</dbReference>
<accession>A0A0A8B3W7</accession>
<dbReference type="OrthoDB" id="9812769at2"/>
<keyword evidence="5 10" id="KW-0375">Hydrogen ion transport</keyword>
<dbReference type="InterPro" id="IPR035968">
    <property type="entry name" value="ATP_synth_F1_ATPase_gsu"/>
</dbReference>
<evidence type="ECO:0000256" key="7">
    <source>
        <dbReference type="ARBA" id="ARBA00023136"/>
    </source>
</evidence>
<evidence type="ECO:0000256" key="1">
    <source>
        <dbReference type="ARBA" id="ARBA00003456"/>
    </source>
</evidence>
<organism evidence="11 12">
    <name type="scientific">Berryella intestinalis</name>
    <dbReference type="NCBI Taxonomy" id="1531429"/>
    <lineage>
        <taxon>Bacteria</taxon>
        <taxon>Bacillati</taxon>
        <taxon>Actinomycetota</taxon>
        <taxon>Coriobacteriia</taxon>
        <taxon>Eggerthellales</taxon>
        <taxon>Eggerthellaceae</taxon>
        <taxon>Berryella</taxon>
    </lineage>
</organism>
<dbReference type="HAMAP" id="MF_00815">
    <property type="entry name" value="ATP_synth_gamma_bact"/>
    <property type="match status" value="1"/>
</dbReference>
<dbReference type="GO" id="GO:0046933">
    <property type="term" value="F:proton-transporting ATP synthase activity, rotational mechanism"/>
    <property type="evidence" value="ECO:0007669"/>
    <property type="project" value="UniProtKB-UniRule"/>
</dbReference>
<reference evidence="12" key="1">
    <citation type="submission" date="2014-08" db="EMBL/GenBank/DDBJ databases">
        <title>Coriobacteriaceae sp. complete genome.</title>
        <authorList>
            <person name="Looft T."/>
            <person name="Bayles D.O."/>
            <person name="Stanton T.B."/>
        </authorList>
    </citation>
    <scope>NUCLEOTIDE SEQUENCE [LARGE SCALE GENOMIC DNA]</scope>
    <source>
        <strain evidence="12">68-1-3</strain>
    </source>
</reference>
<evidence type="ECO:0000313" key="12">
    <source>
        <dbReference type="Proteomes" id="UP000031121"/>
    </source>
</evidence>
<dbReference type="InterPro" id="IPR000131">
    <property type="entry name" value="ATP_synth_F1_gsu"/>
</dbReference>
<dbReference type="CDD" id="cd12151">
    <property type="entry name" value="F1-ATPase_gamma"/>
    <property type="match status" value="1"/>
</dbReference>
<comment type="subcellular location">
    <subcellularLocation>
        <location evidence="10">Cell membrane</location>
        <topology evidence="10">Peripheral membrane protein</topology>
    </subcellularLocation>
    <subcellularLocation>
        <location evidence="2">Membrane</location>
        <topology evidence="2">Peripheral membrane protein</topology>
    </subcellularLocation>
</comment>
<evidence type="ECO:0000256" key="5">
    <source>
        <dbReference type="ARBA" id="ARBA00022781"/>
    </source>
</evidence>
<keyword evidence="8 10" id="KW-0139">CF(1)</keyword>
<evidence type="ECO:0000256" key="6">
    <source>
        <dbReference type="ARBA" id="ARBA00023065"/>
    </source>
</evidence>
<dbReference type="GO" id="GO:0045259">
    <property type="term" value="C:proton-transporting ATP synthase complex"/>
    <property type="evidence" value="ECO:0007669"/>
    <property type="project" value="UniProtKB-KW"/>
</dbReference>
<gene>
    <name evidence="10" type="primary">atpG</name>
    <name evidence="11" type="ORF">JI75_01290</name>
</gene>
<dbReference type="HOGENOM" id="CLU_050669_0_1_11"/>
<evidence type="ECO:0000256" key="2">
    <source>
        <dbReference type="ARBA" id="ARBA00004170"/>
    </source>
</evidence>
<dbReference type="NCBIfam" id="TIGR01146">
    <property type="entry name" value="ATPsyn_F1gamma"/>
    <property type="match status" value="1"/>
</dbReference>
<keyword evidence="6 10" id="KW-0406">Ion transport</keyword>
<comment type="similarity">
    <text evidence="3 10">Belongs to the ATPase gamma chain family.</text>
</comment>
<dbReference type="GO" id="GO:0005886">
    <property type="term" value="C:plasma membrane"/>
    <property type="evidence" value="ECO:0007669"/>
    <property type="project" value="UniProtKB-SubCell"/>
</dbReference>
<evidence type="ECO:0000256" key="9">
    <source>
        <dbReference type="ARBA" id="ARBA00023310"/>
    </source>
</evidence>
<sequence length="309" mass="34209">MPNLHDIERRINSVTSTKQITRTMEMVAAAKIRRATVRMEQSVPWANALSDALMSTAKYAPLTSEPLLQRRGEVKRSAIVVVTSDRGLAGGFNSNILRAAEKLIREKERQGIEVEVVSCGKKGTGYFEYRGIKPVLKFANLSADPTFEQAAQIAGYVSEGYRAGSLDEVIVLFNHAKNSAEQRLVTETVLPVPEERFSEVLGIKAKDEDIYYDFRDHADDVHMGDVDFEPDAETAMAYLLQSFLNTTMYFALVDSAAAEQGARRTAMKSATDNANEMVETLTRLYNRERQGAITTEINEIVGGAAALED</sequence>
<evidence type="ECO:0000313" key="11">
    <source>
        <dbReference type="EMBL" id="AJC11523.1"/>
    </source>
</evidence>
<dbReference type="PROSITE" id="PS00153">
    <property type="entry name" value="ATPASE_GAMMA"/>
    <property type="match status" value="1"/>
</dbReference>
<keyword evidence="4 10" id="KW-0813">Transport</keyword>
<keyword evidence="10" id="KW-1003">Cell membrane</keyword>
<dbReference type="EMBL" id="CP009302">
    <property type="protein sequence ID" value="AJC11523.1"/>
    <property type="molecule type" value="Genomic_DNA"/>
</dbReference>
<keyword evidence="9 10" id="KW-0066">ATP synthesis</keyword>
<dbReference type="STRING" id="1531429.JI75_01290"/>
<dbReference type="GO" id="GO:0042777">
    <property type="term" value="P:proton motive force-driven plasma membrane ATP synthesis"/>
    <property type="evidence" value="ECO:0007669"/>
    <property type="project" value="UniProtKB-UniRule"/>
</dbReference>
<comment type="function">
    <text evidence="1 10">Produces ATP from ADP in the presence of a proton gradient across the membrane. The gamma chain is believed to be important in regulating ATPase activity and the flow of protons through the CF(0) complex.</text>
</comment>
<reference evidence="11 12" key="2">
    <citation type="journal article" date="2015" name="Genome Announc.">
        <title>Complete Genome Sequence of Coriobacteriaceae Strain 68-1-3, a Novel Mucus-Degrading Isolate from the Swine Intestinal Tract.</title>
        <authorList>
            <person name="Looft T."/>
            <person name="Bayles D.O."/>
            <person name="Alt D.P."/>
            <person name="Stanton T.B."/>
        </authorList>
    </citation>
    <scope>NUCLEOTIDE SEQUENCE [LARGE SCALE GENOMIC DNA]</scope>
    <source>
        <strain evidence="11 12">68-1-3</strain>
    </source>
</reference>
<dbReference type="PANTHER" id="PTHR11693">
    <property type="entry name" value="ATP SYNTHASE GAMMA CHAIN"/>
    <property type="match status" value="1"/>
</dbReference>
<dbReference type="Pfam" id="PF00231">
    <property type="entry name" value="ATP-synt"/>
    <property type="match status" value="1"/>
</dbReference>
<dbReference type="InterPro" id="IPR023632">
    <property type="entry name" value="ATP_synth_F1_gsu_CS"/>
</dbReference>
<dbReference type="GO" id="GO:0005524">
    <property type="term" value="F:ATP binding"/>
    <property type="evidence" value="ECO:0007669"/>
    <property type="project" value="UniProtKB-UniRule"/>
</dbReference>
<comment type="subunit">
    <text evidence="10">F-type ATPases have 2 components, CF(1) - the catalytic core - and CF(0) - the membrane proton channel. CF(1) has five subunits: alpha(3), beta(3), gamma(1), delta(1), epsilon(1). CF(0) has three main subunits: a, b and c.</text>
</comment>